<sequence length="598" mass="70135">MTIGLISDCLGEIFKCFPDDNNTLYQCMLVNRMWCESATQILWKDPFAMLIKKTDALSLYDNNIETEKEEREQALGLLRAFLNNLSEESRSLLTRNGIKLPPINTKKSMFDYLNFINTFDIVRFSLAVSFWLFRGGKYNSKSRFQCYLVEQEIYRILIDKCPHIIKIRCVEDLLDHDAEQLSVFNFTYLNTSKNLFSKIREFECSAGFTTDQIYFILSQLITNLDTIKIRSAPEYFDDHYGLSEFIKSQHSLRNIEFIYNDKGLDDDLQYESKEIGRALEKQFNSLIKLKIHGFQGVPFDTFRNCENLRELSLYFVDDMPHDIEEKLIMFKFRKLSKFYVKVNSLDLSKIAKFIRHNGGKLTDIKLEIENIVDNEQSGLILEAVANNCPNIISFHGSIDPTNELQLRNFCKRCKKLNYLRLNFVEDRFDAYDTYDILNILGDCAPSNIFYFILEGEWELLKVTLENFLKQRQSIAPFKVIYIGDIGGGIKNRIDHDDSFDVDNFDSDYEGSDYSDSQYGYNNNYHHNNNNIIVNNKLYNNGLDFYHHEKFKDLNSDLDFSNDDDYDWVDSLTKYIEEGLLEIRSPLLKDTNFGLNFWI</sequence>
<dbReference type="SUPFAM" id="SSF52047">
    <property type="entry name" value="RNI-like"/>
    <property type="match status" value="1"/>
</dbReference>
<evidence type="ECO:0000313" key="1">
    <source>
        <dbReference type="EMBL" id="RIA99033.1"/>
    </source>
</evidence>
<keyword evidence="2" id="KW-1185">Reference proteome</keyword>
<reference evidence="1 2" key="1">
    <citation type="submission" date="2018-06" db="EMBL/GenBank/DDBJ databases">
        <title>Comparative genomics reveals the genomic features of Rhizophagus irregularis, R. cerebriforme, R. diaphanum and Gigaspora rosea, and their symbiotic lifestyle signature.</title>
        <authorList>
            <person name="Morin E."/>
            <person name="San Clemente H."/>
            <person name="Chen E.C.H."/>
            <person name="De La Providencia I."/>
            <person name="Hainaut M."/>
            <person name="Kuo A."/>
            <person name="Kohler A."/>
            <person name="Murat C."/>
            <person name="Tang N."/>
            <person name="Roy S."/>
            <person name="Loubradou J."/>
            <person name="Henrissat B."/>
            <person name="Grigoriev I.V."/>
            <person name="Corradi N."/>
            <person name="Roux C."/>
            <person name="Martin F.M."/>
        </authorList>
    </citation>
    <scope>NUCLEOTIDE SEQUENCE [LARGE SCALE GENOMIC DNA]</scope>
    <source>
        <strain evidence="1 2">DAOM 227022</strain>
    </source>
</reference>
<gene>
    <name evidence="1" type="ORF">C1645_812019</name>
</gene>
<dbReference type="EMBL" id="QKYT01000008">
    <property type="protein sequence ID" value="RIA99033.1"/>
    <property type="molecule type" value="Genomic_DNA"/>
</dbReference>
<dbReference type="Proteomes" id="UP000265703">
    <property type="component" value="Unassembled WGS sequence"/>
</dbReference>
<accession>A0A397TLC8</accession>
<evidence type="ECO:0000313" key="2">
    <source>
        <dbReference type="Proteomes" id="UP000265703"/>
    </source>
</evidence>
<evidence type="ECO:0008006" key="3">
    <source>
        <dbReference type="Google" id="ProtNLM"/>
    </source>
</evidence>
<dbReference type="OrthoDB" id="2391462at2759"/>
<dbReference type="AlphaFoldDB" id="A0A397TLC8"/>
<dbReference type="InterPro" id="IPR032675">
    <property type="entry name" value="LRR_dom_sf"/>
</dbReference>
<protein>
    <recommendedName>
        <fullName evidence="3">F-box domain-containing protein</fullName>
    </recommendedName>
</protein>
<comment type="caution">
    <text evidence="1">The sequence shown here is derived from an EMBL/GenBank/DDBJ whole genome shotgun (WGS) entry which is preliminary data.</text>
</comment>
<name>A0A397TLC8_9GLOM</name>
<organism evidence="1 2">
    <name type="scientific">Glomus cerebriforme</name>
    <dbReference type="NCBI Taxonomy" id="658196"/>
    <lineage>
        <taxon>Eukaryota</taxon>
        <taxon>Fungi</taxon>
        <taxon>Fungi incertae sedis</taxon>
        <taxon>Mucoromycota</taxon>
        <taxon>Glomeromycotina</taxon>
        <taxon>Glomeromycetes</taxon>
        <taxon>Glomerales</taxon>
        <taxon>Glomeraceae</taxon>
        <taxon>Glomus</taxon>
    </lineage>
</organism>
<proteinExistence type="predicted"/>
<dbReference type="Gene3D" id="3.80.10.10">
    <property type="entry name" value="Ribonuclease Inhibitor"/>
    <property type="match status" value="1"/>
</dbReference>